<dbReference type="VEuPathDB" id="FungiDB:PC110_g23407"/>
<dbReference type="Proteomes" id="UP000736787">
    <property type="component" value="Unassembled WGS sequence"/>
</dbReference>
<dbReference type="AlphaFoldDB" id="A0A329R9M5"/>
<protein>
    <recommendedName>
        <fullName evidence="1">Transposase putative helix-turn-helix domain-containing protein</fullName>
    </recommendedName>
</protein>
<dbReference type="Proteomes" id="UP000688947">
    <property type="component" value="Unassembled WGS sequence"/>
</dbReference>
<dbReference type="EMBL" id="RCMI01000844">
    <property type="protein sequence ID" value="KAG2896238.1"/>
    <property type="molecule type" value="Genomic_DNA"/>
</dbReference>
<dbReference type="InterPro" id="IPR021027">
    <property type="entry name" value="Transposase_put_HTH"/>
</dbReference>
<keyword evidence="7" id="KW-1185">Reference proteome</keyword>
<reference evidence="5" key="3">
    <citation type="submission" date="2021-01" db="EMBL/GenBank/DDBJ databases">
        <title>Phytophthora aleatoria, a newly-described species from Pinus radiata is distinct from Phytophthora cactorum isolates based on comparative genomics.</title>
        <authorList>
            <person name="Mcdougal R."/>
            <person name="Panda P."/>
            <person name="Williams N."/>
            <person name="Studholme D.J."/>
        </authorList>
    </citation>
    <scope>NUCLEOTIDE SEQUENCE</scope>
    <source>
        <strain evidence="5">NZFS 3830</strain>
    </source>
</reference>
<reference evidence="2" key="2">
    <citation type="submission" date="2018-10" db="EMBL/GenBank/DDBJ databases">
        <title>Effector identification in a new, highly contiguous assembly of the strawberry crown rot pathogen Phytophthora cactorum.</title>
        <authorList>
            <person name="Armitage A.D."/>
            <person name="Nellist C.F."/>
            <person name="Bates H."/>
            <person name="Vickerstaff R.J."/>
            <person name="Harrison R.J."/>
        </authorList>
    </citation>
    <scope>NUCLEOTIDE SEQUENCE</scope>
    <source>
        <strain evidence="2">4032</strain>
        <strain evidence="3">4040</strain>
        <strain evidence="4">P415</strain>
    </source>
</reference>
<dbReference type="EMBL" id="JAENGZ010000946">
    <property type="protein sequence ID" value="KAG6952134.1"/>
    <property type="molecule type" value="Genomic_DNA"/>
</dbReference>
<dbReference type="EMBL" id="MJFZ01003360">
    <property type="protein sequence ID" value="RAW20152.1"/>
    <property type="molecule type" value="Genomic_DNA"/>
</dbReference>
<dbReference type="EMBL" id="RCML01000133">
    <property type="protein sequence ID" value="KAG2989501.1"/>
    <property type="molecule type" value="Genomic_DNA"/>
</dbReference>
<evidence type="ECO:0000313" key="6">
    <source>
        <dbReference type="EMBL" id="RAW20152.1"/>
    </source>
</evidence>
<evidence type="ECO:0000259" key="1">
    <source>
        <dbReference type="Pfam" id="PF12323"/>
    </source>
</evidence>
<accession>A0A329R9M5</accession>
<dbReference type="Proteomes" id="UP000697107">
    <property type="component" value="Unassembled WGS sequence"/>
</dbReference>
<evidence type="ECO:0000313" key="5">
    <source>
        <dbReference type="EMBL" id="KAG6952134.1"/>
    </source>
</evidence>
<sequence length="97" mass="11360">MIKIRLFPTRKQKEKLDQISAAQRAIYSKMVACLRKDRATRLTSRDEAKKMTMKAFGLKYGPISKLGTIGEYFRTRENLSGTKKFRMKFVILRIEIL</sequence>
<evidence type="ECO:0000313" key="2">
    <source>
        <dbReference type="EMBL" id="KAG2896238.1"/>
    </source>
</evidence>
<feature type="domain" description="Transposase putative helix-turn-helix" evidence="1">
    <location>
        <begin position="2"/>
        <end position="32"/>
    </location>
</feature>
<reference evidence="6 7" key="1">
    <citation type="submission" date="2018-01" db="EMBL/GenBank/DDBJ databases">
        <title>Draft genome of the strawberry crown rot pathogen Phytophthora cactorum.</title>
        <authorList>
            <person name="Armitage A.D."/>
            <person name="Lysoe E."/>
            <person name="Nellist C.F."/>
            <person name="Harrison R.J."/>
            <person name="Brurberg M.B."/>
        </authorList>
    </citation>
    <scope>NUCLEOTIDE SEQUENCE [LARGE SCALE GENOMIC DNA]</scope>
    <source>
        <strain evidence="6 7">10300</strain>
    </source>
</reference>
<evidence type="ECO:0000313" key="7">
    <source>
        <dbReference type="Proteomes" id="UP000251314"/>
    </source>
</evidence>
<comment type="caution">
    <text evidence="6">The sequence shown here is derived from an EMBL/GenBank/DDBJ whole genome shotgun (WGS) entry which is preliminary data.</text>
</comment>
<name>A0A329R9M5_9STRA</name>
<organism evidence="6 7">
    <name type="scientific">Phytophthora cactorum</name>
    <dbReference type="NCBI Taxonomy" id="29920"/>
    <lineage>
        <taxon>Eukaryota</taxon>
        <taxon>Sar</taxon>
        <taxon>Stramenopiles</taxon>
        <taxon>Oomycota</taxon>
        <taxon>Peronosporomycetes</taxon>
        <taxon>Peronosporales</taxon>
        <taxon>Peronosporaceae</taxon>
        <taxon>Phytophthora</taxon>
    </lineage>
</organism>
<dbReference type="Proteomes" id="UP000774804">
    <property type="component" value="Unassembled WGS sequence"/>
</dbReference>
<proteinExistence type="predicted"/>
<dbReference type="Proteomes" id="UP000251314">
    <property type="component" value="Unassembled WGS sequence"/>
</dbReference>
<evidence type="ECO:0000313" key="4">
    <source>
        <dbReference type="EMBL" id="KAG2989501.1"/>
    </source>
</evidence>
<dbReference type="EMBL" id="RCMK01000832">
    <property type="protein sequence ID" value="KAG2910800.1"/>
    <property type="molecule type" value="Genomic_DNA"/>
</dbReference>
<gene>
    <name evidence="5" type="ORF">JG687_00013202</name>
    <name evidence="6" type="ORF">PC110_g23407</name>
    <name evidence="2" type="ORF">PC115_g17579</name>
    <name evidence="3" type="ORF">PC117_g19321</name>
    <name evidence="4" type="ORF">PC118_g6165</name>
</gene>
<evidence type="ECO:0000313" key="3">
    <source>
        <dbReference type="EMBL" id="KAG2910800.1"/>
    </source>
</evidence>
<dbReference type="Pfam" id="PF12323">
    <property type="entry name" value="HTH_OrfB_IS605"/>
    <property type="match status" value="1"/>
</dbReference>
<dbReference type="OrthoDB" id="97511at2759"/>